<feature type="transmembrane region" description="Helical" evidence="2">
    <location>
        <begin position="6"/>
        <end position="34"/>
    </location>
</feature>
<sequence>MSDPTVRIVVTVLVALVCLGLALTLGTKAIAYALTQIRAMRPKGADSEDAAKARVLARGRLKNLAFLFVFSAVPASISYAHLIDYATQSLGLTGGLEYLVPLALDEAALYLMMLAFNDVDAGESSAVNRLLVWAFAGGSAWFNWIQAPRGEGHQGAPQFFAAMSLAAGILFERGLVNVRRAQNKANGTGRRPLPRVGLLRWATAPRETAGMMRLAITEPVIRTEEEALAAIRVRRALRAAQKDAQRTAKAQAAAQAPAHWWRRRTVVSMAQPVLSLPSGTTAPAAALATVLAPYARAEAAREMPEDAAHPLALEPLLTEAAQIAPPAEAQAQHEAFAAYVEQVEELANRTEQVLAGHGTAHAQPLPQQRAEQRELECFTGDADQDAGDVPESTGAGRTAAARGAAEPRITVRLQDDEPGNTEPEAADEDDADEPAAGDVPDLSAYSTKKAALLALYDATIKPGDPRTTNAIAQSLVTRLKVQGITYDRAAANRAVAERHKSA</sequence>
<dbReference type="EMBL" id="BHXC01000005">
    <property type="protein sequence ID" value="GCB88017.1"/>
    <property type="molecule type" value="Genomic_DNA"/>
</dbReference>
<keyword evidence="2" id="KW-0812">Transmembrane</keyword>
<proteinExistence type="predicted"/>
<keyword evidence="2" id="KW-0472">Membrane</keyword>
<dbReference type="AlphaFoldDB" id="A0A401QRH3"/>
<name>A0A401QRH3_STRNR</name>
<dbReference type="Proteomes" id="UP000288351">
    <property type="component" value="Unassembled WGS sequence"/>
</dbReference>
<evidence type="ECO:0000313" key="3">
    <source>
        <dbReference type="EMBL" id="GCB88017.1"/>
    </source>
</evidence>
<comment type="caution">
    <text evidence="3">The sequence shown here is derived from an EMBL/GenBank/DDBJ whole genome shotgun (WGS) entry which is preliminary data.</text>
</comment>
<dbReference type="RefSeq" id="WP_020930911.1">
    <property type="nucleotide sequence ID" value="NZ_BHXC01000005.1"/>
</dbReference>
<keyword evidence="2" id="KW-1133">Transmembrane helix</keyword>
<feature type="region of interest" description="Disordered" evidence="1">
    <location>
        <begin position="381"/>
        <end position="443"/>
    </location>
</feature>
<organism evidence="3 4">
    <name type="scientific">Streptomyces noursei</name>
    <name type="common">Streptomyces albulus</name>
    <dbReference type="NCBI Taxonomy" id="1971"/>
    <lineage>
        <taxon>Bacteria</taxon>
        <taxon>Bacillati</taxon>
        <taxon>Actinomycetota</taxon>
        <taxon>Actinomycetes</taxon>
        <taxon>Kitasatosporales</taxon>
        <taxon>Streptomycetaceae</taxon>
        <taxon>Streptomyces</taxon>
    </lineage>
</organism>
<dbReference type="Pfam" id="PF10935">
    <property type="entry name" value="DUF2637"/>
    <property type="match status" value="1"/>
</dbReference>
<reference evidence="3 4" key="1">
    <citation type="journal article" date="2019" name="Microbiol. Resour. Announc.">
        <title>Draft Genome Sequence of the Most Traditional epsilon-Poly-l-Lysine Producer, Streptomyces albulus NBRC14147.</title>
        <authorList>
            <person name="Yamanaka K."/>
            <person name="Hamano Y."/>
        </authorList>
    </citation>
    <scope>NUCLEOTIDE SEQUENCE [LARGE SCALE GENOMIC DNA]</scope>
    <source>
        <strain evidence="3 4">NBRC 14147</strain>
    </source>
</reference>
<evidence type="ECO:0000256" key="1">
    <source>
        <dbReference type="SAM" id="MobiDB-lite"/>
    </source>
</evidence>
<accession>A0A401QRH3</accession>
<gene>
    <name evidence="3" type="ORF">SALB_00686</name>
</gene>
<protein>
    <submittedName>
        <fullName evidence="3">Membrane protein</fullName>
    </submittedName>
</protein>
<evidence type="ECO:0000313" key="4">
    <source>
        <dbReference type="Proteomes" id="UP000288351"/>
    </source>
</evidence>
<evidence type="ECO:0000256" key="2">
    <source>
        <dbReference type="SAM" id="Phobius"/>
    </source>
</evidence>
<feature type="transmembrane region" description="Helical" evidence="2">
    <location>
        <begin position="64"/>
        <end position="83"/>
    </location>
</feature>
<dbReference type="InterPro" id="IPR021235">
    <property type="entry name" value="DUF2637"/>
</dbReference>
<feature type="compositionally biased region" description="Low complexity" evidence="1">
    <location>
        <begin position="393"/>
        <end position="404"/>
    </location>
</feature>
<feature type="compositionally biased region" description="Acidic residues" evidence="1">
    <location>
        <begin position="416"/>
        <end position="435"/>
    </location>
</feature>